<proteinExistence type="predicted"/>
<name>A0ABQ5MW92_9MICC</name>
<evidence type="ECO:0000259" key="3">
    <source>
        <dbReference type="PROSITE" id="PS50213"/>
    </source>
</evidence>
<feature type="region of interest" description="Disordered" evidence="1">
    <location>
        <begin position="27"/>
        <end position="57"/>
    </location>
</feature>
<dbReference type="Gene3D" id="2.30.180.10">
    <property type="entry name" value="FAS1 domain"/>
    <property type="match status" value="1"/>
</dbReference>
<feature type="chain" id="PRO_5045159222" evidence="2">
    <location>
        <begin position="24"/>
        <end position="223"/>
    </location>
</feature>
<dbReference type="SUPFAM" id="SSF82153">
    <property type="entry name" value="FAS1 domain"/>
    <property type="match status" value="1"/>
</dbReference>
<dbReference type="RefSeq" id="WP_264796335.1">
    <property type="nucleotide sequence ID" value="NZ_BRVS01000013.1"/>
</dbReference>
<dbReference type="InterPro" id="IPR000782">
    <property type="entry name" value="FAS1_domain"/>
</dbReference>
<dbReference type="PANTHER" id="PTHR10900">
    <property type="entry name" value="PERIOSTIN-RELATED"/>
    <property type="match status" value="1"/>
</dbReference>
<evidence type="ECO:0000256" key="2">
    <source>
        <dbReference type="SAM" id="SignalP"/>
    </source>
</evidence>
<evidence type="ECO:0000256" key="1">
    <source>
        <dbReference type="SAM" id="MobiDB-lite"/>
    </source>
</evidence>
<dbReference type="InterPro" id="IPR050904">
    <property type="entry name" value="Adhesion/Biosynth-related"/>
</dbReference>
<dbReference type="SMART" id="SM00554">
    <property type="entry name" value="FAS1"/>
    <property type="match status" value="1"/>
</dbReference>
<gene>
    <name evidence="4" type="primary">mpt83</name>
    <name evidence="4" type="ORF">AHIS1636_26810</name>
</gene>
<dbReference type="PROSITE" id="PS50213">
    <property type="entry name" value="FAS1"/>
    <property type="match status" value="1"/>
</dbReference>
<dbReference type="InterPro" id="IPR036378">
    <property type="entry name" value="FAS1_dom_sf"/>
</dbReference>
<reference evidence="4 5" key="1">
    <citation type="journal article" date="2023" name="Int. J. Syst. Evol. Microbiol.">
        <title>Arthrobacter mangrovi sp. nov., an actinobacterium isolated from the rhizosphere of a mangrove.</title>
        <authorList>
            <person name="Hamada M."/>
            <person name="Saitou S."/>
            <person name="Enomoto N."/>
            <person name="Nanri K."/>
            <person name="Hidaka K."/>
            <person name="Miura T."/>
            <person name="Tamura T."/>
        </authorList>
    </citation>
    <scope>NUCLEOTIDE SEQUENCE [LARGE SCALE GENOMIC DNA]</scope>
    <source>
        <strain evidence="4 5">NBRC 112813</strain>
    </source>
</reference>
<dbReference type="EMBL" id="BRVS01000013">
    <property type="protein sequence ID" value="GLB68239.1"/>
    <property type="molecule type" value="Genomic_DNA"/>
</dbReference>
<protein>
    <submittedName>
        <fullName evidence="4">Cell surface glycolipoprotein MPT83</fullName>
    </submittedName>
</protein>
<dbReference type="PROSITE" id="PS51257">
    <property type="entry name" value="PROKAR_LIPOPROTEIN"/>
    <property type="match status" value="1"/>
</dbReference>
<feature type="domain" description="FAS1" evidence="3">
    <location>
        <begin position="86"/>
        <end position="218"/>
    </location>
</feature>
<accession>A0ABQ5MW92</accession>
<organism evidence="4 5">
    <name type="scientific">Arthrobacter mangrovi</name>
    <dbReference type="NCBI Taxonomy" id="2966350"/>
    <lineage>
        <taxon>Bacteria</taxon>
        <taxon>Bacillati</taxon>
        <taxon>Actinomycetota</taxon>
        <taxon>Actinomycetes</taxon>
        <taxon>Micrococcales</taxon>
        <taxon>Micrococcaceae</taxon>
        <taxon>Arthrobacter</taxon>
    </lineage>
</organism>
<evidence type="ECO:0000313" key="5">
    <source>
        <dbReference type="Proteomes" id="UP001209654"/>
    </source>
</evidence>
<evidence type="ECO:0000313" key="4">
    <source>
        <dbReference type="EMBL" id="GLB68239.1"/>
    </source>
</evidence>
<dbReference type="PANTHER" id="PTHR10900:SF77">
    <property type="entry name" value="FI19380P1"/>
    <property type="match status" value="1"/>
</dbReference>
<dbReference type="Proteomes" id="UP001209654">
    <property type="component" value="Unassembled WGS sequence"/>
</dbReference>
<keyword evidence="5" id="KW-1185">Reference proteome</keyword>
<keyword evidence="2" id="KW-0732">Signal</keyword>
<comment type="caution">
    <text evidence="4">The sequence shown here is derived from an EMBL/GenBank/DDBJ whole genome shotgun (WGS) entry which is preliminary data.</text>
</comment>
<sequence>MATYTRVSGLIGLAAAAALGLTACGGGSGSSGGEAAEDNMSTGTPMESSAPAAGGMDPAASLVGPGCADYAAQVPDGAGSVEGMAQDPVATAASNNPLLTTLTAAVSGQLNPDVDLVDTLNGGEFTVFAPVDSAFEKVPAKSLDALKTDADALTNVLTYHVVPGRMAPDKLTGELETVQGEPVEIAGSGDELKVNDASVVCGGVQTANATVYLVDTVLMPPAK</sequence>
<feature type="signal peptide" evidence="2">
    <location>
        <begin position="1"/>
        <end position="23"/>
    </location>
</feature>
<dbReference type="Pfam" id="PF02469">
    <property type="entry name" value="Fasciclin"/>
    <property type="match status" value="1"/>
</dbReference>